<organism evidence="1 2">
    <name type="scientific">Pseudorhizobium flavum</name>
    <dbReference type="NCBI Taxonomy" id="1335061"/>
    <lineage>
        <taxon>Bacteria</taxon>
        <taxon>Pseudomonadati</taxon>
        <taxon>Pseudomonadota</taxon>
        <taxon>Alphaproteobacteria</taxon>
        <taxon>Hyphomicrobiales</taxon>
        <taxon>Rhizobiaceae</taxon>
        <taxon>Rhizobium/Agrobacterium group</taxon>
        <taxon>Pseudorhizobium</taxon>
    </lineage>
</organism>
<dbReference type="EMBL" id="JACHEJ010000042">
    <property type="protein sequence ID" value="MBB6182577.1"/>
    <property type="molecule type" value="Genomic_DNA"/>
</dbReference>
<accession>A0A7W9Z201</accession>
<name>A0A7W9Z201_9HYPH</name>
<dbReference type="Proteomes" id="UP000535501">
    <property type="component" value="Unassembled WGS sequence"/>
</dbReference>
<gene>
    <name evidence="1" type="ORF">HNQ75_004566</name>
</gene>
<sequence length="93" mass="9975">MQYRFTVSCGRTYEVGYRLKGKNAAFPARQEAHAAEGFGSRGSDFLAALIPLAHVTLDDRIAAGEAALVTQPIEHTLGGYGAACLGRRIGDHR</sequence>
<keyword evidence="2" id="KW-1185">Reference proteome</keyword>
<comment type="caution">
    <text evidence="1">The sequence shown here is derived from an EMBL/GenBank/DDBJ whole genome shotgun (WGS) entry which is preliminary data.</text>
</comment>
<evidence type="ECO:0000313" key="1">
    <source>
        <dbReference type="EMBL" id="MBB6182577.1"/>
    </source>
</evidence>
<dbReference type="RefSeq" id="WP_172977806.1">
    <property type="nucleotide sequence ID" value="NZ_JACHEJ010000042.1"/>
</dbReference>
<reference evidence="1 2" key="1">
    <citation type="submission" date="2020-08" db="EMBL/GenBank/DDBJ databases">
        <title>Genomic Encyclopedia of Type Strains, Phase IV (KMG-IV): sequencing the most valuable type-strain genomes for metagenomic binning, comparative biology and taxonomic classification.</title>
        <authorList>
            <person name="Goeker M."/>
        </authorList>
    </citation>
    <scope>NUCLEOTIDE SEQUENCE [LARGE SCALE GENOMIC DNA]</scope>
    <source>
        <strain evidence="1 2">DSM 102134</strain>
    </source>
</reference>
<evidence type="ECO:0000313" key="2">
    <source>
        <dbReference type="Proteomes" id="UP000535501"/>
    </source>
</evidence>
<dbReference type="AlphaFoldDB" id="A0A7W9Z201"/>
<proteinExistence type="predicted"/>
<protein>
    <submittedName>
        <fullName evidence="1">Uncharacterized protein</fullName>
    </submittedName>
</protein>